<keyword evidence="7" id="KW-0349">Heme</keyword>
<evidence type="ECO:0000256" key="10">
    <source>
        <dbReference type="ARBA" id="ARBA00022919"/>
    </source>
</evidence>
<dbReference type="InterPro" id="IPR036400">
    <property type="entry name" value="Cyt_B5-like_heme/steroid_sf"/>
</dbReference>
<dbReference type="EMBL" id="MU404359">
    <property type="protein sequence ID" value="KAI1609697.1"/>
    <property type="molecule type" value="Genomic_DNA"/>
</dbReference>
<evidence type="ECO:0000256" key="15">
    <source>
        <dbReference type="ARBA" id="ARBA00023136"/>
    </source>
</evidence>
<dbReference type="GO" id="GO:0046872">
    <property type="term" value="F:metal ion binding"/>
    <property type="evidence" value="ECO:0007669"/>
    <property type="project" value="UniProtKB-KW"/>
</dbReference>
<dbReference type="PANTHER" id="PTHR19353:SF30">
    <property type="entry name" value="DELTA 8-(E)-SPHINGOLIPID DESATURASE"/>
    <property type="match status" value="1"/>
</dbReference>
<evidence type="ECO:0000256" key="6">
    <source>
        <dbReference type="ARBA" id="ARBA00016939"/>
    </source>
</evidence>
<keyword evidence="20" id="KW-1185">Reference proteome</keyword>
<comment type="pathway">
    <text evidence="2">Lipid metabolism; sphingolipid metabolism.</text>
</comment>
<evidence type="ECO:0000256" key="8">
    <source>
        <dbReference type="ARBA" id="ARBA00022692"/>
    </source>
</evidence>
<accession>A0AAN6I9K9</accession>
<dbReference type="GO" id="GO:0016717">
    <property type="term" value="F:oxidoreductase activity, acting on paired donors, with oxidation of a pair of donors resulting in the reduction of molecular oxygen to two molecules of water"/>
    <property type="evidence" value="ECO:0007669"/>
    <property type="project" value="TreeGrafter"/>
</dbReference>
<sequence length="545" mass="62736">MSFRNTRHERRNSMSPEQIQGLVSQGYAIVIMEDTVLKLDTWMKSHPGGEKAILHQVGKDATVEINAFHNPTTRAVMQRYQIGTVQLPWKNLTPPIQTMNLQSSDEADQSLVVDDCEQRVVKDLGFPERPEKRVESDHPASLGRSTTHVVDNGARQPLSHIDVQTRETIDLKCAHYPAVDAGTQKIIIDRYQVLEEELHARGIYDCNYSAYAFEAARCAFLFGLMLVALKHGWLVLSGIFMGFFWQQLVFAAHDAGHNGITHDYRIDSLIAMTIANHLGGLSMGWWKQSHNIHHIVTNEPEHDPDIQHLPFFAISSEFFGSIYSTYYERIMQHTNMSKYFLPYQAYYYYLILALGRFNLYALSWEYLIRGQGPRQGPAWWHRWYEISGQLFFWTWFGYYLVYKGIPTGSGRLVFVLTSHMVTMPLHVQFTLSHFAMDTKNLGPQESFPQKMLRSTMDIDCPPWLDFFHGGLQFQAVHHLFPRLPRHNLRAASKLVQQFCREVEIPYAMYGFVDGNKAVLSRLDEIGGQVAIMEKCRRVLAEAHQS</sequence>
<dbReference type="Pfam" id="PF00487">
    <property type="entry name" value="FA_desaturase"/>
    <property type="match status" value="1"/>
</dbReference>
<evidence type="ECO:0000256" key="7">
    <source>
        <dbReference type="ARBA" id="ARBA00022617"/>
    </source>
</evidence>
<evidence type="ECO:0000256" key="11">
    <source>
        <dbReference type="ARBA" id="ARBA00022989"/>
    </source>
</evidence>
<evidence type="ECO:0000259" key="18">
    <source>
        <dbReference type="PROSITE" id="PS50255"/>
    </source>
</evidence>
<evidence type="ECO:0000256" key="5">
    <source>
        <dbReference type="ARBA" id="ARBA00012019"/>
    </source>
</evidence>
<name>A0AAN6I9K9_9EURO</name>
<dbReference type="Pfam" id="PF00173">
    <property type="entry name" value="Cyt-b5"/>
    <property type="match status" value="1"/>
</dbReference>
<dbReference type="SUPFAM" id="SSF55856">
    <property type="entry name" value="Cytochrome b5-like heme/steroid binding domain"/>
    <property type="match status" value="1"/>
</dbReference>
<keyword evidence="10" id="KW-0746">Sphingolipid metabolism</keyword>
<dbReference type="Gene3D" id="3.10.120.10">
    <property type="entry name" value="Cytochrome b5-like heme/steroid binding domain"/>
    <property type="match status" value="1"/>
</dbReference>
<dbReference type="PIRSF" id="PIRSF015921">
    <property type="entry name" value="FA_sphinglp_des"/>
    <property type="match status" value="1"/>
</dbReference>
<keyword evidence="13" id="KW-0408">Iron</keyword>
<protein>
    <recommendedName>
        <fullName evidence="6">Delta 8-(E)-sphingolipid desaturase</fullName>
        <ecNumber evidence="5">1.14.19.18</ecNumber>
    </recommendedName>
</protein>
<dbReference type="GO" id="GO:0006665">
    <property type="term" value="P:sphingolipid metabolic process"/>
    <property type="evidence" value="ECO:0007669"/>
    <property type="project" value="UniProtKB-KW"/>
</dbReference>
<dbReference type="PANTHER" id="PTHR19353">
    <property type="entry name" value="FATTY ACID DESATURASE 2"/>
    <property type="match status" value="1"/>
</dbReference>
<comment type="similarity">
    <text evidence="4">Belongs to the fatty acid desaturase type 1 family.</text>
</comment>
<feature type="transmembrane region" description="Helical" evidence="17">
    <location>
        <begin position="383"/>
        <end position="402"/>
    </location>
</feature>
<dbReference type="InterPro" id="IPR005804">
    <property type="entry name" value="FA_desaturase_dom"/>
</dbReference>
<evidence type="ECO:0000256" key="4">
    <source>
        <dbReference type="ARBA" id="ARBA00009295"/>
    </source>
</evidence>
<evidence type="ECO:0000256" key="13">
    <source>
        <dbReference type="ARBA" id="ARBA00023004"/>
    </source>
</evidence>
<evidence type="ECO:0000256" key="12">
    <source>
        <dbReference type="ARBA" id="ARBA00023002"/>
    </source>
</evidence>
<keyword evidence="8 17" id="KW-0812">Transmembrane</keyword>
<keyword evidence="15 17" id="KW-0472">Membrane</keyword>
<feature type="transmembrane region" description="Helical" evidence="17">
    <location>
        <begin position="346"/>
        <end position="363"/>
    </location>
</feature>
<comment type="pathway">
    <text evidence="3">Sphingolipid metabolism.</text>
</comment>
<gene>
    <name evidence="19" type="ORF">EDD36DRAFT_398643</name>
</gene>
<dbReference type="AlphaFoldDB" id="A0AAN6I9K9"/>
<keyword evidence="11 17" id="KW-1133">Transmembrane helix</keyword>
<keyword evidence="14" id="KW-0443">Lipid metabolism</keyword>
<feature type="compositionally biased region" description="Basic and acidic residues" evidence="16">
    <location>
        <begin position="128"/>
        <end position="138"/>
    </location>
</feature>
<dbReference type="EC" id="1.14.19.18" evidence="5"/>
<evidence type="ECO:0000256" key="9">
    <source>
        <dbReference type="ARBA" id="ARBA00022723"/>
    </source>
</evidence>
<evidence type="ECO:0000256" key="17">
    <source>
        <dbReference type="SAM" id="Phobius"/>
    </source>
</evidence>
<evidence type="ECO:0000256" key="2">
    <source>
        <dbReference type="ARBA" id="ARBA00004760"/>
    </source>
</evidence>
<evidence type="ECO:0000256" key="1">
    <source>
        <dbReference type="ARBA" id="ARBA00004141"/>
    </source>
</evidence>
<proteinExistence type="inferred from homology"/>
<keyword evidence="12" id="KW-0560">Oxidoreductase</keyword>
<organism evidence="19 20">
    <name type="scientific">Exophiala viscosa</name>
    <dbReference type="NCBI Taxonomy" id="2486360"/>
    <lineage>
        <taxon>Eukaryota</taxon>
        <taxon>Fungi</taxon>
        <taxon>Dikarya</taxon>
        <taxon>Ascomycota</taxon>
        <taxon>Pezizomycotina</taxon>
        <taxon>Eurotiomycetes</taxon>
        <taxon>Chaetothyriomycetidae</taxon>
        <taxon>Chaetothyriales</taxon>
        <taxon>Herpotrichiellaceae</taxon>
        <taxon>Exophiala</taxon>
    </lineage>
</organism>
<dbReference type="InterPro" id="IPR001199">
    <property type="entry name" value="Cyt_B5-like_heme/steroid-bd"/>
</dbReference>
<evidence type="ECO:0000256" key="14">
    <source>
        <dbReference type="ARBA" id="ARBA00023098"/>
    </source>
</evidence>
<dbReference type="PROSITE" id="PS50255">
    <property type="entry name" value="CYTOCHROME_B5_2"/>
    <property type="match status" value="1"/>
</dbReference>
<dbReference type="GO" id="GO:0016020">
    <property type="term" value="C:membrane"/>
    <property type="evidence" value="ECO:0007669"/>
    <property type="project" value="UniProtKB-SubCell"/>
</dbReference>
<evidence type="ECO:0000256" key="16">
    <source>
        <dbReference type="SAM" id="MobiDB-lite"/>
    </source>
</evidence>
<comment type="subcellular location">
    <subcellularLocation>
        <location evidence="1">Membrane</location>
        <topology evidence="1">Multi-pass membrane protein</topology>
    </subcellularLocation>
</comment>
<dbReference type="InterPro" id="IPR012171">
    <property type="entry name" value="Fatty_acid_desaturase"/>
</dbReference>
<keyword evidence="9" id="KW-0479">Metal-binding</keyword>
<feature type="domain" description="Cytochrome b5 heme-binding" evidence="18">
    <location>
        <begin position="11"/>
        <end position="86"/>
    </location>
</feature>
<dbReference type="CDD" id="cd03506">
    <property type="entry name" value="Delta6-FADS-like"/>
    <property type="match status" value="1"/>
</dbReference>
<evidence type="ECO:0000313" key="20">
    <source>
        <dbReference type="Proteomes" id="UP001203852"/>
    </source>
</evidence>
<evidence type="ECO:0000313" key="19">
    <source>
        <dbReference type="EMBL" id="KAI1609697.1"/>
    </source>
</evidence>
<dbReference type="SMART" id="SM01117">
    <property type="entry name" value="Cyt-b5"/>
    <property type="match status" value="1"/>
</dbReference>
<dbReference type="Proteomes" id="UP001203852">
    <property type="component" value="Unassembled WGS sequence"/>
</dbReference>
<feature type="transmembrane region" description="Helical" evidence="17">
    <location>
        <begin position="306"/>
        <end position="326"/>
    </location>
</feature>
<reference evidence="19" key="1">
    <citation type="journal article" date="2022" name="bioRxiv">
        <title>Deciphering the potential niche of two novel black yeast fungi from a biological soil crust based on their genomes, phenotypes, and melanin regulation.</title>
        <authorList>
            <consortium name="DOE Joint Genome Institute"/>
            <person name="Carr E.C."/>
            <person name="Barton Q."/>
            <person name="Grambo S."/>
            <person name="Sullivan M."/>
            <person name="Renfro C.M."/>
            <person name="Kuo A."/>
            <person name="Pangilinan J."/>
            <person name="Lipzen A."/>
            <person name="Keymanesh K."/>
            <person name="Savage E."/>
            <person name="Barry K."/>
            <person name="Grigoriev I.V."/>
            <person name="Riekhof W.R."/>
            <person name="Harris S.S."/>
        </authorList>
    </citation>
    <scope>NUCLEOTIDE SEQUENCE</scope>
    <source>
        <strain evidence="19">JF 03-4F</strain>
    </source>
</reference>
<feature type="region of interest" description="Disordered" evidence="16">
    <location>
        <begin position="128"/>
        <end position="147"/>
    </location>
</feature>
<evidence type="ECO:0000256" key="3">
    <source>
        <dbReference type="ARBA" id="ARBA00004991"/>
    </source>
</evidence>
<comment type="caution">
    <text evidence="19">The sequence shown here is derived from an EMBL/GenBank/DDBJ whole genome shotgun (WGS) entry which is preliminary data.</text>
</comment>